<dbReference type="AlphaFoldDB" id="A0A2X3I7C1"/>
<dbReference type="GO" id="GO:0009055">
    <property type="term" value="F:electron transfer activity"/>
    <property type="evidence" value="ECO:0007669"/>
    <property type="project" value="TreeGrafter"/>
</dbReference>
<proteinExistence type="predicted"/>
<dbReference type="PANTHER" id="PTHR43742">
    <property type="entry name" value="TRIMETHYLAMINE-N-OXIDE REDUCTASE"/>
    <property type="match status" value="1"/>
</dbReference>
<evidence type="ECO:0000313" key="3">
    <source>
        <dbReference type="Proteomes" id="UP000250675"/>
    </source>
</evidence>
<dbReference type="EMBL" id="UASO01000012">
    <property type="protein sequence ID" value="SQC88412.1"/>
    <property type="molecule type" value="Genomic_DNA"/>
</dbReference>
<dbReference type="Gene3D" id="3.40.228.10">
    <property type="entry name" value="Dimethylsulfoxide Reductase, domain 2"/>
    <property type="match status" value="1"/>
</dbReference>
<dbReference type="SUPFAM" id="SSF53706">
    <property type="entry name" value="Formate dehydrogenase/DMSO reductase, domains 1-3"/>
    <property type="match status" value="1"/>
</dbReference>
<protein>
    <submittedName>
        <fullName evidence="2">Anaerobic dimethyl sulfoxide reductase subunit A</fullName>
        <ecNumber evidence="2">1.8.5.3</ecNumber>
    </submittedName>
</protein>
<dbReference type="Gene3D" id="3.40.50.740">
    <property type="match status" value="1"/>
</dbReference>
<dbReference type="InterPro" id="IPR006656">
    <property type="entry name" value="Mopterin_OxRdtase"/>
</dbReference>
<keyword evidence="2" id="KW-0560">Oxidoreductase</keyword>
<organism evidence="2 3">
    <name type="scientific">Klebsiella pneumoniae</name>
    <dbReference type="NCBI Taxonomy" id="573"/>
    <lineage>
        <taxon>Bacteria</taxon>
        <taxon>Pseudomonadati</taxon>
        <taxon>Pseudomonadota</taxon>
        <taxon>Gammaproteobacteria</taxon>
        <taxon>Enterobacterales</taxon>
        <taxon>Enterobacteriaceae</taxon>
        <taxon>Klebsiella/Raoultella group</taxon>
        <taxon>Klebsiella</taxon>
        <taxon>Klebsiella pneumoniae complex</taxon>
    </lineage>
</organism>
<gene>
    <name evidence="2" type="primary">dmsA_4</name>
    <name evidence="2" type="ORF">NCTC9645_06559</name>
</gene>
<dbReference type="GO" id="GO:0016491">
    <property type="term" value="F:oxidoreductase activity"/>
    <property type="evidence" value="ECO:0007669"/>
    <property type="project" value="UniProtKB-KW"/>
</dbReference>
<dbReference type="Proteomes" id="UP000250675">
    <property type="component" value="Unassembled WGS sequence"/>
</dbReference>
<dbReference type="PANTHER" id="PTHR43742:SF3">
    <property type="entry name" value="DIMETHYL SULFOXIDE REDUCTASE DMSA"/>
    <property type="match status" value="1"/>
</dbReference>
<name>A0A2X3I7C1_KLEPN</name>
<evidence type="ECO:0000313" key="2">
    <source>
        <dbReference type="EMBL" id="SQC88412.1"/>
    </source>
</evidence>
<dbReference type="Pfam" id="PF00384">
    <property type="entry name" value="Molybdopterin"/>
    <property type="match status" value="1"/>
</dbReference>
<evidence type="ECO:0000259" key="1">
    <source>
        <dbReference type="Pfam" id="PF00384"/>
    </source>
</evidence>
<dbReference type="GO" id="GO:0030151">
    <property type="term" value="F:molybdenum ion binding"/>
    <property type="evidence" value="ECO:0007669"/>
    <property type="project" value="TreeGrafter"/>
</dbReference>
<dbReference type="GO" id="GO:0009061">
    <property type="term" value="P:anaerobic respiration"/>
    <property type="evidence" value="ECO:0007669"/>
    <property type="project" value="TreeGrafter"/>
</dbReference>
<reference evidence="2 3" key="1">
    <citation type="submission" date="2018-06" db="EMBL/GenBank/DDBJ databases">
        <authorList>
            <consortium name="Pathogen Informatics"/>
            <person name="Doyle S."/>
        </authorList>
    </citation>
    <scope>NUCLEOTIDE SEQUENCE [LARGE SCALE GENOMIC DNA]</scope>
    <source>
        <strain evidence="2 3">NCTC9645</strain>
    </source>
</reference>
<dbReference type="GO" id="GO:0030288">
    <property type="term" value="C:outer membrane-bounded periplasmic space"/>
    <property type="evidence" value="ECO:0007669"/>
    <property type="project" value="TreeGrafter"/>
</dbReference>
<dbReference type="EC" id="1.8.5.3" evidence="2"/>
<dbReference type="InterPro" id="IPR050612">
    <property type="entry name" value="Prok_Mopterin_Oxidored"/>
</dbReference>
<sequence length="125" mass="13673">MFKLAREIATAKPAYISQGWGPQRHANGEIATRAISMLAILTGNVGINGGNSGAREGSYSLPFERMPTLENPVETSISMFMWTDAIERGPEMTALRDGVRGKDKLDVPIKMIWNYAGNCLINPAF</sequence>
<accession>A0A2X3I7C1</accession>
<feature type="domain" description="Molybdopterin oxidoreductase" evidence="1">
    <location>
        <begin position="4"/>
        <end position="92"/>
    </location>
</feature>